<dbReference type="Proteomes" id="UP001057402">
    <property type="component" value="Chromosome 1"/>
</dbReference>
<reference evidence="2" key="1">
    <citation type="journal article" date="2023" name="Front. Plant Sci.">
        <title>Chromosomal-level genome assembly of Melastoma candidum provides insights into trichome evolution.</title>
        <authorList>
            <person name="Zhong Y."/>
            <person name="Wu W."/>
            <person name="Sun C."/>
            <person name="Zou P."/>
            <person name="Liu Y."/>
            <person name="Dai S."/>
            <person name="Zhou R."/>
        </authorList>
    </citation>
    <scope>NUCLEOTIDE SEQUENCE [LARGE SCALE GENOMIC DNA]</scope>
</reference>
<protein>
    <submittedName>
        <fullName evidence="1">Uncharacterized protein</fullName>
    </submittedName>
</protein>
<comment type="caution">
    <text evidence="1">The sequence shown here is derived from an EMBL/GenBank/DDBJ whole genome shotgun (WGS) entry which is preliminary data.</text>
</comment>
<dbReference type="EMBL" id="CM042880">
    <property type="protein sequence ID" value="KAI4389799.1"/>
    <property type="molecule type" value="Genomic_DNA"/>
</dbReference>
<gene>
    <name evidence="1" type="ORF">MLD38_001983</name>
</gene>
<organism evidence="1 2">
    <name type="scientific">Melastoma candidum</name>
    <dbReference type="NCBI Taxonomy" id="119954"/>
    <lineage>
        <taxon>Eukaryota</taxon>
        <taxon>Viridiplantae</taxon>
        <taxon>Streptophyta</taxon>
        <taxon>Embryophyta</taxon>
        <taxon>Tracheophyta</taxon>
        <taxon>Spermatophyta</taxon>
        <taxon>Magnoliopsida</taxon>
        <taxon>eudicotyledons</taxon>
        <taxon>Gunneridae</taxon>
        <taxon>Pentapetalae</taxon>
        <taxon>rosids</taxon>
        <taxon>malvids</taxon>
        <taxon>Myrtales</taxon>
        <taxon>Melastomataceae</taxon>
        <taxon>Melastomatoideae</taxon>
        <taxon>Melastomateae</taxon>
        <taxon>Melastoma</taxon>
    </lineage>
</organism>
<evidence type="ECO:0000313" key="1">
    <source>
        <dbReference type="EMBL" id="KAI4389799.1"/>
    </source>
</evidence>
<sequence>MSGSNRRRSADPIRHHPLDTPNGSSTSSSSFLGGLFVEPTLPSSFARLITPPLDGLGDSGFGRIRLRKGKEVFRGCGFLSVSFKGDQEKRGLGLSGDAVKGGKKEGVVAVRRGGGVAMNTTKHLWAGAISAMVSRTFVAPLERLKLEYIVRGEQRNIFDLIKMIAISQGLRGFWKGNIVNIIRTAPFKAINFCAYDTYRKQFLRLSGNDETTNSERFIAGAAAGITATILCLPLDTIRTKLVAQGGEVLGGVVGAFRHMIQTEGFFSLYKGLVPSIISVAPSGAVFYGVYDILKSAYLHSPEGRKRIQNLSEQGQELNALDQLELGPMRTLLYGAISGACAEAATYPFEVVRRQLQLQDRAKRLSSLATLAKIVEQGGVPALYAGLIPSLLQVLPSAAISYFIYEFMKVVLSVD</sequence>
<name>A0ACB9SFE0_9MYRT</name>
<keyword evidence="2" id="KW-1185">Reference proteome</keyword>
<evidence type="ECO:0000313" key="2">
    <source>
        <dbReference type="Proteomes" id="UP001057402"/>
    </source>
</evidence>
<accession>A0ACB9SFE0</accession>
<proteinExistence type="predicted"/>